<dbReference type="STRING" id="118062.MCBB_0477"/>
<dbReference type="GeneID" id="30411337"/>
<organism evidence="2 3">
    <name type="scientific">Methanobacterium congolense</name>
    <dbReference type="NCBI Taxonomy" id="118062"/>
    <lineage>
        <taxon>Archaea</taxon>
        <taxon>Methanobacteriati</taxon>
        <taxon>Methanobacteriota</taxon>
        <taxon>Methanomada group</taxon>
        <taxon>Methanobacteria</taxon>
        <taxon>Methanobacteriales</taxon>
        <taxon>Methanobacteriaceae</taxon>
        <taxon>Methanobacterium</taxon>
    </lineage>
</organism>
<comment type="similarity">
    <text evidence="1">Belongs to the CTAG/PCC1 family.</text>
</comment>
<dbReference type="Gene3D" id="3.30.310.50">
    <property type="entry name" value="Alpha-D-phosphohexomutase, C-terminal domain"/>
    <property type="match status" value="1"/>
</dbReference>
<dbReference type="InterPro" id="IPR015419">
    <property type="entry name" value="CTAG/Pcc1"/>
</dbReference>
<evidence type="ECO:0000256" key="1">
    <source>
        <dbReference type="ARBA" id="ARBA00007073"/>
    </source>
</evidence>
<accession>A0A1D3L0J1</accession>
<keyword evidence="3" id="KW-1185">Reference proteome</keyword>
<reference evidence="2 3" key="1">
    <citation type="submission" date="2016-08" db="EMBL/GenBank/DDBJ databases">
        <authorList>
            <person name="Seilhamer J.J."/>
        </authorList>
    </citation>
    <scope>NUCLEOTIDE SEQUENCE [LARGE SCALE GENOMIC DNA]</scope>
    <source>
        <strain evidence="2">Buetzberg</strain>
    </source>
</reference>
<dbReference type="OrthoDB" id="8982at2157"/>
<gene>
    <name evidence="2" type="primary">pcc1</name>
    <name evidence="2" type="ORF">MCBB_0477</name>
</gene>
<evidence type="ECO:0000313" key="2">
    <source>
        <dbReference type="EMBL" id="SCG85053.1"/>
    </source>
</evidence>
<dbReference type="KEGG" id="mcub:MCBB_0477"/>
<dbReference type="Proteomes" id="UP000094707">
    <property type="component" value="Chromosome I"/>
</dbReference>
<dbReference type="NCBIfam" id="NF011470">
    <property type="entry name" value="PRK14887.1"/>
    <property type="match status" value="1"/>
</dbReference>
<evidence type="ECO:0000313" key="3">
    <source>
        <dbReference type="Proteomes" id="UP000094707"/>
    </source>
</evidence>
<dbReference type="EMBL" id="LT607756">
    <property type="protein sequence ID" value="SCG85053.1"/>
    <property type="molecule type" value="Genomic_DNA"/>
</dbReference>
<protein>
    <submittedName>
        <fullName evidence="2">KEOPS complex subunit Pcc1</fullName>
    </submittedName>
</protein>
<dbReference type="Pfam" id="PF09341">
    <property type="entry name" value="Pcc1"/>
    <property type="match status" value="1"/>
</dbReference>
<dbReference type="AlphaFoldDB" id="A0A1D3L0J1"/>
<name>A0A1D3L0J1_9EURY</name>
<proteinExistence type="inferred from homology"/>
<dbReference type="RefSeq" id="WP_071906216.1">
    <property type="nucleotide sequence ID" value="NZ_LT607756.1"/>
</dbReference>
<sequence length="90" mass="10230">MEVLEGVETELEMEFDTPEDAEIILKSIEPEIRTSPSDRASVSVHLAGSTIRIKVDAEDATSLRASLNSYLRWTKLSYEILELKKYIKTK</sequence>